<dbReference type="InterPro" id="IPR052206">
    <property type="entry name" value="Retinol_saturase"/>
</dbReference>
<evidence type="ECO:0008006" key="7">
    <source>
        <dbReference type="Google" id="ProtNLM"/>
    </source>
</evidence>
<dbReference type="AlphaFoldDB" id="X1TFR6"/>
<evidence type="ECO:0000256" key="1">
    <source>
        <dbReference type="ARBA" id="ARBA00022630"/>
    </source>
</evidence>
<organism evidence="6">
    <name type="scientific">marine sediment metagenome</name>
    <dbReference type="NCBI Taxonomy" id="412755"/>
    <lineage>
        <taxon>unclassified sequences</taxon>
        <taxon>metagenomes</taxon>
        <taxon>ecological metagenomes</taxon>
    </lineage>
</organism>
<evidence type="ECO:0000256" key="5">
    <source>
        <dbReference type="ARBA" id="ARBA00023027"/>
    </source>
</evidence>
<evidence type="ECO:0000313" key="6">
    <source>
        <dbReference type="EMBL" id="GAI86430.1"/>
    </source>
</evidence>
<keyword evidence="5" id="KW-0520">NAD</keyword>
<comment type="caution">
    <text evidence="6">The sequence shown here is derived from an EMBL/GenBank/DDBJ whole genome shotgun (WGS) entry which is preliminary data.</text>
</comment>
<dbReference type="EMBL" id="BARW01007289">
    <property type="protein sequence ID" value="GAI86430.1"/>
    <property type="molecule type" value="Genomic_DNA"/>
</dbReference>
<evidence type="ECO:0000256" key="3">
    <source>
        <dbReference type="ARBA" id="ARBA00022827"/>
    </source>
</evidence>
<keyword evidence="4" id="KW-0521">NADP</keyword>
<keyword evidence="1" id="KW-0285">Flavoprotein</keyword>
<reference evidence="6" key="1">
    <citation type="journal article" date="2014" name="Front. Microbiol.">
        <title>High frequency of phylogenetically diverse reductive dehalogenase-homologous genes in deep subseafloor sedimentary metagenomes.</title>
        <authorList>
            <person name="Kawai M."/>
            <person name="Futagami T."/>
            <person name="Toyoda A."/>
            <person name="Takaki Y."/>
            <person name="Nishi S."/>
            <person name="Hori S."/>
            <person name="Arai W."/>
            <person name="Tsubouchi T."/>
            <person name="Morono Y."/>
            <person name="Uchiyama I."/>
            <person name="Ito T."/>
            <person name="Fujiyama A."/>
            <person name="Inagaki F."/>
            <person name="Takami H."/>
        </authorList>
    </citation>
    <scope>NUCLEOTIDE SEQUENCE</scope>
    <source>
        <strain evidence="6">Expedition CK06-06</strain>
    </source>
</reference>
<gene>
    <name evidence="6" type="ORF">S12H4_15205</name>
</gene>
<proteinExistence type="predicted"/>
<keyword evidence="2" id="KW-0732">Signal</keyword>
<sequence>MLPQDVVPDSYKKMIYTPEIGPSGFSVYIGLNASYKDLGFTAHETFINDLYDTNKAFENFKKLESPKYMVAACYNHIYEDISPPGTTQLVLTTLQMGKLWQNIAPDQYFHLKDKIADGMVSLVENTICPEIRDYIEVAVAATPLTYYRYSKNMEGAIYGTTQDVTNGPLLRLKSRGAIPGLYQVGAWTNFGGGFSTTLLSGRIGAGLYLGDKIKGRI</sequence>
<accession>X1TFR6</accession>
<keyword evidence="3" id="KW-0274">FAD</keyword>
<evidence type="ECO:0000256" key="4">
    <source>
        <dbReference type="ARBA" id="ARBA00022857"/>
    </source>
</evidence>
<protein>
    <recommendedName>
        <fullName evidence="7">Amine oxidase domain-containing protein</fullName>
    </recommendedName>
</protein>
<name>X1TFR6_9ZZZZ</name>
<dbReference type="PANTHER" id="PTHR46091">
    <property type="entry name" value="BLR7054 PROTEIN"/>
    <property type="match status" value="1"/>
</dbReference>
<dbReference type="PANTHER" id="PTHR46091:SF3">
    <property type="entry name" value="AMINE OXIDASE DOMAIN-CONTAINING PROTEIN"/>
    <property type="match status" value="1"/>
</dbReference>
<evidence type="ECO:0000256" key="2">
    <source>
        <dbReference type="ARBA" id="ARBA00022729"/>
    </source>
</evidence>